<comment type="similarity">
    <text evidence="2">Belongs to the TonB family.</text>
</comment>
<dbReference type="GO" id="GO:0015031">
    <property type="term" value="P:protein transport"/>
    <property type="evidence" value="ECO:0007669"/>
    <property type="project" value="UniProtKB-KW"/>
</dbReference>
<dbReference type="Pfam" id="PF03544">
    <property type="entry name" value="TonB_C"/>
    <property type="match status" value="1"/>
</dbReference>
<comment type="subcellular location">
    <subcellularLocation>
        <location evidence="1">Cell inner membrane</location>
        <topology evidence="1">Single-pass membrane protein</topology>
        <orientation evidence="1">Periplasmic side</orientation>
    </subcellularLocation>
</comment>
<dbReference type="GO" id="GO:0031992">
    <property type="term" value="F:energy transducer activity"/>
    <property type="evidence" value="ECO:0007669"/>
    <property type="project" value="TreeGrafter"/>
</dbReference>
<keyword evidence="5" id="KW-0997">Cell inner membrane</keyword>
<proteinExistence type="inferred from homology"/>
<comment type="caution">
    <text evidence="12">The sequence shown here is derived from an EMBL/GenBank/DDBJ whole genome shotgun (WGS) entry which is preliminary data.</text>
</comment>
<dbReference type="EMBL" id="VLKG01000003">
    <property type="protein sequence ID" value="TWH76208.1"/>
    <property type="molecule type" value="Genomic_DNA"/>
</dbReference>
<sequence>MLVVLGLHIGVALWALFWRVKPPPLILPPAAPVMLAQLEPLPPPPPPPPPPIPTPKVEAESEPMPKLAEAPKPALAVAKPKPKPEPKKVVEKKPEKKVEPPKKQQPTPPKPVEETVAKNPPPADATKFSNSDSTSTSNAQSTARSTGQGGGAGSPRAGSSVGSAEAKASWQGLLLGHLSRYKRYPEAAKRIERPGAKKINRLRFVIDASGYVLSYELVGYSGNDLLDQATLDMIKRAQPLPPPPPELLNNGTLEIIAPLVYELKRD</sequence>
<dbReference type="InterPro" id="IPR006260">
    <property type="entry name" value="TonB/TolA_C"/>
</dbReference>
<evidence type="ECO:0000256" key="9">
    <source>
        <dbReference type="ARBA" id="ARBA00023136"/>
    </source>
</evidence>
<evidence type="ECO:0000256" key="7">
    <source>
        <dbReference type="ARBA" id="ARBA00022927"/>
    </source>
</evidence>
<dbReference type="Proteomes" id="UP000319627">
    <property type="component" value="Unassembled WGS sequence"/>
</dbReference>
<evidence type="ECO:0000256" key="4">
    <source>
        <dbReference type="ARBA" id="ARBA00022475"/>
    </source>
</evidence>
<feature type="compositionally biased region" description="Low complexity" evidence="10">
    <location>
        <begin position="154"/>
        <end position="163"/>
    </location>
</feature>
<evidence type="ECO:0000256" key="1">
    <source>
        <dbReference type="ARBA" id="ARBA00004383"/>
    </source>
</evidence>
<gene>
    <name evidence="12" type="ORF">LX59_01129</name>
</gene>
<feature type="compositionally biased region" description="Basic and acidic residues" evidence="10">
    <location>
        <begin position="82"/>
        <end position="102"/>
    </location>
</feature>
<feature type="domain" description="TonB C-terminal" evidence="11">
    <location>
        <begin position="172"/>
        <end position="266"/>
    </location>
</feature>
<accession>A0A562IZ55</accession>
<evidence type="ECO:0000256" key="6">
    <source>
        <dbReference type="ARBA" id="ARBA00022692"/>
    </source>
</evidence>
<evidence type="ECO:0000256" key="5">
    <source>
        <dbReference type="ARBA" id="ARBA00022519"/>
    </source>
</evidence>
<feature type="compositionally biased region" description="Pro residues" evidence="10">
    <location>
        <begin position="40"/>
        <end position="54"/>
    </location>
</feature>
<evidence type="ECO:0000256" key="10">
    <source>
        <dbReference type="SAM" id="MobiDB-lite"/>
    </source>
</evidence>
<organism evidence="12 13">
    <name type="scientific">Azomonas agilis</name>
    <dbReference type="NCBI Taxonomy" id="116849"/>
    <lineage>
        <taxon>Bacteria</taxon>
        <taxon>Pseudomonadati</taxon>
        <taxon>Pseudomonadota</taxon>
        <taxon>Gammaproteobacteria</taxon>
        <taxon>Pseudomonadales</taxon>
        <taxon>Pseudomonadaceae</taxon>
        <taxon>Azomonas</taxon>
    </lineage>
</organism>
<evidence type="ECO:0000256" key="3">
    <source>
        <dbReference type="ARBA" id="ARBA00022448"/>
    </source>
</evidence>
<dbReference type="PROSITE" id="PS52015">
    <property type="entry name" value="TONB_CTD"/>
    <property type="match status" value="1"/>
</dbReference>
<dbReference type="GO" id="GO:0055085">
    <property type="term" value="P:transmembrane transport"/>
    <property type="evidence" value="ECO:0007669"/>
    <property type="project" value="InterPro"/>
</dbReference>
<evidence type="ECO:0000313" key="13">
    <source>
        <dbReference type="Proteomes" id="UP000319627"/>
    </source>
</evidence>
<keyword evidence="9" id="KW-0472">Membrane</keyword>
<evidence type="ECO:0000313" key="12">
    <source>
        <dbReference type="EMBL" id="TWH76208.1"/>
    </source>
</evidence>
<dbReference type="PANTHER" id="PTHR33446:SF2">
    <property type="entry name" value="PROTEIN TONB"/>
    <property type="match status" value="1"/>
</dbReference>
<feature type="region of interest" description="Disordered" evidence="10">
    <location>
        <begin position="39"/>
        <end position="163"/>
    </location>
</feature>
<evidence type="ECO:0000259" key="11">
    <source>
        <dbReference type="PROSITE" id="PS52015"/>
    </source>
</evidence>
<dbReference type="InterPro" id="IPR051045">
    <property type="entry name" value="TonB-dependent_transducer"/>
</dbReference>
<dbReference type="GO" id="GO:0098797">
    <property type="term" value="C:plasma membrane protein complex"/>
    <property type="evidence" value="ECO:0007669"/>
    <property type="project" value="TreeGrafter"/>
</dbReference>
<keyword evidence="13" id="KW-1185">Reference proteome</keyword>
<evidence type="ECO:0000256" key="2">
    <source>
        <dbReference type="ARBA" id="ARBA00006555"/>
    </source>
</evidence>
<keyword evidence="3" id="KW-0813">Transport</keyword>
<dbReference type="InterPro" id="IPR037682">
    <property type="entry name" value="TonB_C"/>
</dbReference>
<dbReference type="AlphaFoldDB" id="A0A562IZ55"/>
<dbReference type="Gene3D" id="3.30.1150.10">
    <property type="match status" value="1"/>
</dbReference>
<keyword evidence="7" id="KW-0653">Protein transport</keyword>
<reference evidence="12 13" key="1">
    <citation type="submission" date="2019-07" db="EMBL/GenBank/DDBJ databases">
        <title>Genomic Encyclopedia of Type Strains, Phase I: the one thousand microbial genomes (KMG-I) project.</title>
        <authorList>
            <person name="Kyrpides N."/>
        </authorList>
    </citation>
    <scope>NUCLEOTIDE SEQUENCE [LARGE SCALE GENOMIC DNA]</scope>
    <source>
        <strain evidence="12 13">DSM 375</strain>
    </source>
</reference>
<dbReference type="NCBIfam" id="TIGR01352">
    <property type="entry name" value="tonB_Cterm"/>
    <property type="match status" value="1"/>
</dbReference>
<evidence type="ECO:0000256" key="8">
    <source>
        <dbReference type="ARBA" id="ARBA00022989"/>
    </source>
</evidence>
<dbReference type="SUPFAM" id="SSF74653">
    <property type="entry name" value="TolA/TonB C-terminal domain"/>
    <property type="match status" value="1"/>
</dbReference>
<keyword evidence="6" id="KW-0812">Transmembrane</keyword>
<protein>
    <submittedName>
        <fullName evidence="12">Protein TonB</fullName>
    </submittedName>
</protein>
<name>A0A562IZ55_9GAMM</name>
<feature type="compositionally biased region" description="Low complexity" evidence="10">
    <location>
        <begin position="65"/>
        <end position="79"/>
    </location>
</feature>
<keyword evidence="8" id="KW-1133">Transmembrane helix</keyword>
<feature type="compositionally biased region" description="Polar residues" evidence="10">
    <location>
        <begin position="127"/>
        <end position="139"/>
    </location>
</feature>
<keyword evidence="4" id="KW-1003">Cell membrane</keyword>
<dbReference type="PANTHER" id="PTHR33446">
    <property type="entry name" value="PROTEIN TONB-RELATED"/>
    <property type="match status" value="1"/>
</dbReference>